<dbReference type="FunFam" id="3.40.50.720:FF:000084">
    <property type="entry name" value="Short-chain dehydrogenase reductase"/>
    <property type="match status" value="1"/>
</dbReference>
<sequence length="254" mass="26574">MINYDYRGKVALVTGAASGMGFATARAFCEAGAAVVMADFNPQALSQAAESLRDKGYTLLEVVCDVTDEAQVKNVVDQAVTAFGRLDAAYNNAGIQSPVAETADASGEEFDRVNAVNLRGIWNCMKYELQQMRIQESGAIVNCSSLGGLVGIAGRGVYHASKHGVLGLTKSAALEYAARGITINAVCPGIISTPMVGTMLEKEPEAMDELLKLQPIGRLGLPEEVAAAVLWLCSPGASFVVGHALAVDGGYTVQ</sequence>
<gene>
    <name evidence="5" type="ORF">HU668_14370</name>
</gene>
<evidence type="ECO:0000313" key="6">
    <source>
        <dbReference type="Proteomes" id="UP000566985"/>
    </source>
</evidence>
<evidence type="ECO:0000256" key="3">
    <source>
        <dbReference type="ARBA" id="ARBA00023027"/>
    </source>
</evidence>
<evidence type="ECO:0000256" key="2">
    <source>
        <dbReference type="ARBA" id="ARBA00023002"/>
    </source>
</evidence>
<dbReference type="EMBL" id="JABWPM010000016">
    <property type="protein sequence ID" value="NUY97637.1"/>
    <property type="molecule type" value="Genomic_DNA"/>
</dbReference>
<accession>A0A7Y6TSX1</accession>
<evidence type="ECO:0000259" key="4">
    <source>
        <dbReference type="SMART" id="SM00822"/>
    </source>
</evidence>
<dbReference type="SUPFAM" id="SSF51735">
    <property type="entry name" value="NAD(P)-binding Rossmann-fold domains"/>
    <property type="match status" value="1"/>
</dbReference>
<dbReference type="Pfam" id="PF13561">
    <property type="entry name" value="adh_short_C2"/>
    <property type="match status" value="1"/>
</dbReference>
<dbReference type="InterPro" id="IPR002347">
    <property type="entry name" value="SDR_fam"/>
</dbReference>
<dbReference type="Proteomes" id="UP000566985">
    <property type="component" value="Unassembled WGS sequence"/>
</dbReference>
<comment type="caution">
    <text evidence="5">The sequence shown here is derived from an EMBL/GenBank/DDBJ whole genome shotgun (WGS) entry which is preliminary data.</text>
</comment>
<dbReference type="CDD" id="cd05233">
    <property type="entry name" value="SDR_c"/>
    <property type="match status" value="1"/>
</dbReference>
<dbReference type="GeneID" id="57346317"/>
<organism evidence="5 6">
    <name type="scientific">Pantoea brenneri</name>
    <dbReference type="NCBI Taxonomy" id="472694"/>
    <lineage>
        <taxon>Bacteria</taxon>
        <taxon>Pseudomonadati</taxon>
        <taxon>Pseudomonadota</taxon>
        <taxon>Gammaproteobacteria</taxon>
        <taxon>Enterobacterales</taxon>
        <taxon>Erwiniaceae</taxon>
        <taxon>Pantoea</taxon>
    </lineage>
</organism>
<evidence type="ECO:0000313" key="5">
    <source>
        <dbReference type="EMBL" id="NUY97637.1"/>
    </source>
</evidence>
<dbReference type="RefSeq" id="WP_084227915.1">
    <property type="nucleotide sequence ID" value="NZ_JABWPE010000016.1"/>
</dbReference>
<keyword evidence="3" id="KW-0520">NAD</keyword>
<dbReference type="Gene3D" id="3.40.50.720">
    <property type="entry name" value="NAD(P)-binding Rossmann-like Domain"/>
    <property type="match status" value="1"/>
</dbReference>
<proteinExistence type="inferred from homology"/>
<dbReference type="AlphaFoldDB" id="A0A7Y6TSX1"/>
<dbReference type="PRINTS" id="PR00080">
    <property type="entry name" value="SDRFAMILY"/>
</dbReference>
<reference evidence="5 6" key="1">
    <citation type="submission" date="2020-05" db="EMBL/GenBank/DDBJ databases">
        <title>Whole Genome Sequences of Enterobacteriales Associated with the International Space Station.</title>
        <authorList>
            <person name="Bharadwaj A."/>
            <person name="Daudu R."/>
            <person name="Singh N."/>
            <person name="Wood J."/>
            <person name="Debieu M."/>
            <person name="Mason C."/>
            <person name="Wang C."/>
            <person name="Venkateswaran K."/>
        </authorList>
    </citation>
    <scope>NUCLEOTIDE SEQUENCE [LARGE SCALE GENOMIC DNA]</scope>
    <source>
        <strain evidence="5 6">IF5SW-B1</strain>
    </source>
</reference>
<dbReference type="PRINTS" id="PR00081">
    <property type="entry name" value="GDHRDH"/>
</dbReference>
<dbReference type="NCBIfam" id="NF005559">
    <property type="entry name" value="PRK07231.1"/>
    <property type="match status" value="1"/>
</dbReference>
<dbReference type="InterPro" id="IPR057326">
    <property type="entry name" value="KR_dom"/>
</dbReference>
<name>A0A7Y6TSX1_9GAMM</name>
<dbReference type="PANTHER" id="PTHR24321">
    <property type="entry name" value="DEHYDROGENASES, SHORT CHAIN"/>
    <property type="match status" value="1"/>
</dbReference>
<dbReference type="PANTHER" id="PTHR24321:SF8">
    <property type="entry name" value="ESTRADIOL 17-BETA-DEHYDROGENASE 8-RELATED"/>
    <property type="match status" value="1"/>
</dbReference>
<keyword evidence="2" id="KW-0560">Oxidoreductase</keyword>
<dbReference type="SMART" id="SM00822">
    <property type="entry name" value="PKS_KR"/>
    <property type="match status" value="1"/>
</dbReference>
<dbReference type="InterPro" id="IPR036291">
    <property type="entry name" value="NAD(P)-bd_dom_sf"/>
</dbReference>
<comment type="similarity">
    <text evidence="1">Belongs to the short-chain dehydrogenases/reductases (SDR) family.</text>
</comment>
<evidence type="ECO:0000256" key="1">
    <source>
        <dbReference type="ARBA" id="ARBA00006484"/>
    </source>
</evidence>
<protein>
    <submittedName>
        <fullName evidence="5">SDR family oxidoreductase</fullName>
    </submittedName>
</protein>
<feature type="domain" description="Ketoreductase" evidence="4">
    <location>
        <begin position="9"/>
        <end position="194"/>
    </location>
</feature>
<dbReference type="GO" id="GO:0016491">
    <property type="term" value="F:oxidoreductase activity"/>
    <property type="evidence" value="ECO:0007669"/>
    <property type="project" value="UniProtKB-KW"/>
</dbReference>